<dbReference type="InterPro" id="IPR024079">
    <property type="entry name" value="MetalloPept_cat_dom_sf"/>
</dbReference>
<feature type="transmembrane region" description="Helical" evidence="11">
    <location>
        <begin position="248"/>
        <end position="269"/>
    </location>
</feature>
<evidence type="ECO:0000256" key="10">
    <source>
        <dbReference type="SAM" id="MobiDB-lite"/>
    </source>
</evidence>
<evidence type="ECO:0000256" key="9">
    <source>
        <dbReference type="SAM" id="Coils"/>
    </source>
</evidence>
<dbReference type="CDD" id="cd08662">
    <property type="entry name" value="M13"/>
    <property type="match status" value="1"/>
</dbReference>
<dbReference type="PROSITE" id="PS51885">
    <property type="entry name" value="NEPRILYSIN"/>
    <property type="match status" value="1"/>
</dbReference>
<keyword evidence="11" id="KW-0472">Membrane</keyword>
<protein>
    <submittedName>
        <fullName evidence="14">Membrane metallo-endopeptidase-like 1</fullName>
    </submittedName>
</protein>
<feature type="domain" description="Peptidase M13 N-terminal" evidence="13">
    <location>
        <begin position="306"/>
        <end position="693"/>
    </location>
</feature>
<dbReference type="PRINTS" id="PR00786">
    <property type="entry name" value="NEPRILYSIN"/>
</dbReference>
<evidence type="ECO:0000313" key="14">
    <source>
        <dbReference type="EMBL" id="KZC14407.1"/>
    </source>
</evidence>
<dbReference type="InterPro" id="IPR000718">
    <property type="entry name" value="Peptidase_M13"/>
</dbReference>
<dbReference type="GO" id="GO:0016485">
    <property type="term" value="P:protein processing"/>
    <property type="evidence" value="ECO:0007669"/>
    <property type="project" value="TreeGrafter"/>
</dbReference>
<evidence type="ECO:0000313" key="15">
    <source>
        <dbReference type="Proteomes" id="UP000076502"/>
    </source>
</evidence>
<dbReference type="InterPro" id="IPR008753">
    <property type="entry name" value="Peptidase_M13_N"/>
</dbReference>
<dbReference type="AlphaFoldDB" id="A0A154PRP3"/>
<accession>A0A154PRP3</accession>
<dbReference type="OrthoDB" id="7554122at2759"/>
<organism evidence="14 15">
    <name type="scientific">Dufourea novaeangliae</name>
    <name type="common">Sweat bee</name>
    <dbReference type="NCBI Taxonomy" id="178035"/>
    <lineage>
        <taxon>Eukaryota</taxon>
        <taxon>Metazoa</taxon>
        <taxon>Ecdysozoa</taxon>
        <taxon>Arthropoda</taxon>
        <taxon>Hexapoda</taxon>
        <taxon>Insecta</taxon>
        <taxon>Pterygota</taxon>
        <taxon>Neoptera</taxon>
        <taxon>Endopterygota</taxon>
        <taxon>Hymenoptera</taxon>
        <taxon>Apocrita</taxon>
        <taxon>Aculeata</taxon>
        <taxon>Apoidea</taxon>
        <taxon>Anthophila</taxon>
        <taxon>Halictidae</taxon>
        <taxon>Rophitinae</taxon>
        <taxon>Dufourea</taxon>
    </lineage>
</organism>
<dbReference type="Pfam" id="PF05649">
    <property type="entry name" value="Peptidase_M13_N"/>
    <property type="match status" value="1"/>
</dbReference>
<dbReference type="InterPro" id="IPR042089">
    <property type="entry name" value="Peptidase_M13_dom_2"/>
</dbReference>
<evidence type="ECO:0000256" key="8">
    <source>
        <dbReference type="ARBA" id="ARBA00023049"/>
    </source>
</evidence>
<dbReference type="InterPro" id="IPR018497">
    <property type="entry name" value="Peptidase_M13_C"/>
</dbReference>
<keyword evidence="11" id="KW-0812">Transmembrane</keyword>
<evidence type="ECO:0000256" key="7">
    <source>
        <dbReference type="ARBA" id="ARBA00022833"/>
    </source>
</evidence>
<dbReference type="GO" id="GO:0004222">
    <property type="term" value="F:metalloendopeptidase activity"/>
    <property type="evidence" value="ECO:0007669"/>
    <property type="project" value="InterPro"/>
</dbReference>
<keyword evidence="6" id="KW-0378">Hydrolase</keyword>
<comment type="similarity">
    <text evidence="3">Belongs to the peptidase M13 family.</text>
</comment>
<evidence type="ECO:0000256" key="4">
    <source>
        <dbReference type="ARBA" id="ARBA00022670"/>
    </source>
</evidence>
<keyword evidence="7" id="KW-0862">Zinc</keyword>
<proteinExistence type="inferred from homology"/>
<dbReference type="Gene3D" id="1.10.1380.10">
    <property type="entry name" value="Neutral endopeptidase , domain2"/>
    <property type="match status" value="1"/>
</dbReference>
<keyword evidence="11" id="KW-1133">Transmembrane helix</keyword>
<evidence type="ECO:0000256" key="2">
    <source>
        <dbReference type="ARBA" id="ARBA00004401"/>
    </source>
</evidence>
<dbReference type="EMBL" id="KQ435074">
    <property type="protein sequence ID" value="KZC14407.1"/>
    <property type="molecule type" value="Genomic_DNA"/>
</dbReference>
<reference evidence="14 15" key="1">
    <citation type="submission" date="2015-07" db="EMBL/GenBank/DDBJ databases">
        <title>The genome of Dufourea novaeangliae.</title>
        <authorList>
            <person name="Pan H."/>
            <person name="Kapheim K."/>
        </authorList>
    </citation>
    <scope>NUCLEOTIDE SEQUENCE [LARGE SCALE GENOMIC DNA]</scope>
    <source>
        <strain evidence="14">0120121106</strain>
        <tissue evidence="14">Whole body</tissue>
    </source>
</reference>
<name>A0A154PRP3_DUFNO</name>
<gene>
    <name evidence="14" type="ORF">WN55_07067</name>
</gene>
<dbReference type="SUPFAM" id="SSF55486">
    <property type="entry name" value="Metalloproteases ('zincins'), catalytic domain"/>
    <property type="match status" value="1"/>
</dbReference>
<feature type="coiled-coil region" evidence="9">
    <location>
        <begin position="39"/>
        <end position="129"/>
    </location>
</feature>
<dbReference type="PANTHER" id="PTHR11733">
    <property type="entry name" value="ZINC METALLOPROTEASE FAMILY M13 NEPRILYSIN-RELATED"/>
    <property type="match status" value="1"/>
</dbReference>
<evidence type="ECO:0000259" key="13">
    <source>
        <dbReference type="Pfam" id="PF05649"/>
    </source>
</evidence>
<comment type="subcellular location">
    <subcellularLocation>
        <location evidence="2">Cell membrane</location>
        <topology evidence="2">Single-pass type II membrane protein</topology>
    </subcellularLocation>
</comment>
<keyword evidence="5" id="KW-0479">Metal-binding</keyword>
<comment type="cofactor">
    <cofactor evidence="1">
        <name>Zn(2+)</name>
        <dbReference type="ChEBI" id="CHEBI:29105"/>
    </cofactor>
</comment>
<sequence>MNDKERLNSDLQGMLDEFTRVRDSHVGLKAYCDAQEVTLQTEKERSERMKEILENLSKAYMLLEKRYKITVDELSAEKEGLCKTIESLKDQCDHLRLIATDRNGDDDQVSRLQDEVEVLKTQLVLQEEKFNEDKAHLKRQHSDEVQRYKVLLQAMKLDTASGGTKKRGRPKGATKNQSNPSFFSEPKIVREGMERKMMIWLQVTYGPHGNTTTTVLHHPGNSRRPIGGITRATSITRRRREPASRQQLLGVLAVTLFATCLFILLLLALNTSRECVQETRPNVCMTEECVRTAASLLSAMDRTAAPCVNFFQYACGTWNQVHMIPEDRSSISTFEVLADQLQVILKRVLEEAPNSKDNAATLKAKMFYKSCMDIPRIRKTGDAPLKRALLLLGGWPAVVGPSWKPPSFTIEVLLGRLRGEYNEGVLLEQWVGPDDKNSSANILQLDQMQLALPSRDYYLKKNSEAQLNAYHRYMTNVAVLLGADPRTAAKEFEQVILLEKQLANASLPEADRHDTSAMYRKLTLRELQHEIPLFKWRAYLEAFISVPITEEEPIVAYAMPYFVEMVRIVERTDRRTLHNYILWRLVMSIMPHMIDDYQQKRVEFRKILQGILSERNRWSQCVDWTNKKLGMAVGALFIRDNFNHESKKTALEMIHTIREAFNELLAENHWMDDETRAVAKSKADSMIERIGYPEFLKDPVELSNEYVVLRITEDHFLENVLAVAKYDAHHNLQKLRKPVDRDKWSTEPAVVNAFYNTNKNDIGILQPLFYSQHFPKSLNYGGIGVVIGHEITHGFDDKGRQFDKDGNMRQWWNNATVSAFRKRAQCIVNQYSTYKLQEFGLYINGRMTQGENIADNGGLKQSFRAYKKWVSIHGEEPLLPGVNLTHDQLFFLNYAQIWCGSMRPEDALTKIRSSVHSPGPIRVLGPLSNSEDFARAYDCPPDSPMNPTHKCSVW</sequence>
<dbReference type="Proteomes" id="UP000076502">
    <property type="component" value="Unassembled WGS sequence"/>
</dbReference>
<feature type="region of interest" description="Disordered" evidence="10">
    <location>
        <begin position="159"/>
        <end position="183"/>
    </location>
</feature>
<feature type="domain" description="Peptidase M13 C-terminal" evidence="12">
    <location>
        <begin position="752"/>
        <end position="953"/>
    </location>
</feature>
<evidence type="ECO:0000256" key="11">
    <source>
        <dbReference type="SAM" id="Phobius"/>
    </source>
</evidence>
<evidence type="ECO:0000256" key="3">
    <source>
        <dbReference type="ARBA" id="ARBA00007357"/>
    </source>
</evidence>
<dbReference type="Gene3D" id="3.40.390.10">
    <property type="entry name" value="Collagenase (Catalytic Domain)"/>
    <property type="match status" value="1"/>
</dbReference>
<keyword evidence="15" id="KW-1185">Reference proteome</keyword>
<evidence type="ECO:0000256" key="1">
    <source>
        <dbReference type="ARBA" id="ARBA00001947"/>
    </source>
</evidence>
<dbReference type="PANTHER" id="PTHR11733:SF241">
    <property type="entry name" value="GH26575P-RELATED"/>
    <property type="match status" value="1"/>
</dbReference>
<keyword evidence="4" id="KW-0645">Protease</keyword>
<dbReference type="GO" id="GO:0005886">
    <property type="term" value="C:plasma membrane"/>
    <property type="evidence" value="ECO:0007669"/>
    <property type="project" value="UniProtKB-SubCell"/>
</dbReference>
<evidence type="ECO:0000256" key="5">
    <source>
        <dbReference type="ARBA" id="ARBA00022723"/>
    </source>
</evidence>
<evidence type="ECO:0000256" key="6">
    <source>
        <dbReference type="ARBA" id="ARBA00022801"/>
    </source>
</evidence>
<dbReference type="GO" id="GO:0046872">
    <property type="term" value="F:metal ion binding"/>
    <property type="evidence" value="ECO:0007669"/>
    <property type="project" value="UniProtKB-KW"/>
</dbReference>
<keyword evidence="9" id="KW-0175">Coiled coil</keyword>
<dbReference type="Pfam" id="PF01431">
    <property type="entry name" value="Peptidase_M13"/>
    <property type="match status" value="1"/>
</dbReference>
<dbReference type="STRING" id="178035.A0A154PRP3"/>
<evidence type="ECO:0000259" key="12">
    <source>
        <dbReference type="Pfam" id="PF01431"/>
    </source>
</evidence>
<keyword evidence="8" id="KW-0482">Metalloprotease</keyword>